<dbReference type="AlphaFoldDB" id="A0A173TZB9"/>
<dbReference type="RefSeq" id="WP_055214451.1">
    <property type="nucleotide sequence ID" value="NZ_CYXO01000010.1"/>
</dbReference>
<dbReference type="Proteomes" id="UP000095597">
    <property type="component" value="Unassembled WGS sequence"/>
</dbReference>
<proteinExistence type="predicted"/>
<organism evidence="1 2">
    <name type="scientific">Dorea longicatena</name>
    <dbReference type="NCBI Taxonomy" id="88431"/>
    <lineage>
        <taxon>Bacteria</taxon>
        <taxon>Bacillati</taxon>
        <taxon>Bacillota</taxon>
        <taxon>Clostridia</taxon>
        <taxon>Lachnospirales</taxon>
        <taxon>Lachnospiraceae</taxon>
        <taxon>Dorea</taxon>
    </lineage>
</organism>
<protein>
    <submittedName>
        <fullName evidence="1">Uncharacterized protein</fullName>
    </submittedName>
</protein>
<dbReference type="EMBL" id="CYXO01000010">
    <property type="protein sequence ID" value="CUN07954.1"/>
    <property type="molecule type" value="Genomic_DNA"/>
</dbReference>
<name>A0A173TZB9_9FIRM</name>
<accession>A0A173TZB9</accession>
<reference evidence="1 2" key="1">
    <citation type="submission" date="2015-09" db="EMBL/GenBank/DDBJ databases">
        <authorList>
            <consortium name="Pathogen Informatics"/>
        </authorList>
    </citation>
    <scope>NUCLEOTIDE SEQUENCE [LARGE SCALE GENOMIC DNA]</scope>
    <source>
        <strain evidence="1 2">2789STDY5834961</strain>
    </source>
</reference>
<evidence type="ECO:0000313" key="1">
    <source>
        <dbReference type="EMBL" id="CUN07954.1"/>
    </source>
</evidence>
<gene>
    <name evidence="1" type="ORF">ERS852573_01827</name>
</gene>
<sequence>MTIKCRTGTEKCDSNQLDTELINTLVVISVVSKRLAEKLNTLSKQEKAGEGGNTNGKGQ</sequence>
<evidence type="ECO:0000313" key="2">
    <source>
        <dbReference type="Proteomes" id="UP000095597"/>
    </source>
</evidence>